<sequence length="179" mass="19644">MKKITLLTILAWLVAVALMPSAKAQTIEQGTKLINAGIGLGTYTYRGLPIGASFEYAVKDNFSVGGSFDFSRYGYNSGGYKWNYTFLFFTARGTYHFGELLNIDDSNFDPYAGLSLGVRTSSYRDSYGSSSDYYSPYGNSLFLGLHLGSRYMFSEKFGGFAEVGYGVAVLRVGLTAKIK</sequence>
<proteinExistence type="predicted"/>
<dbReference type="InterPro" id="IPR011250">
    <property type="entry name" value="OMP/PagP_B-barrel"/>
</dbReference>
<keyword evidence="1" id="KW-0732">Signal</keyword>
<reference evidence="2 3" key="1">
    <citation type="submission" date="2018-07" db="EMBL/GenBank/DDBJ databases">
        <title>Genome analysis of Larkinella rosea.</title>
        <authorList>
            <person name="Zhou Z."/>
            <person name="Wang G."/>
        </authorList>
    </citation>
    <scope>NUCLEOTIDE SEQUENCE [LARGE SCALE GENOMIC DNA]</scope>
    <source>
        <strain evidence="3">zzj9</strain>
    </source>
</reference>
<feature type="chain" id="PRO_5016893087" description="Outer membrane protein beta-barrel domain-containing protein" evidence="1">
    <location>
        <begin position="25"/>
        <end position="179"/>
    </location>
</feature>
<organism evidence="2 3">
    <name type="scientific">Larkinella punicea</name>
    <dbReference type="NCBI Taxonomy" id="2315727"/>
    <lineage>
        <taxon>Bacteria</taxon>
        <taxon>Pseudomonadati</taxon>
        <taxon>Bacteroidota</taxon>
        <taxon>Cytophagia</taxon>
        <taxon>Cytophagales</taxon>
        <taxon>Spirosomataceae</taxon>
        <taxon>Larkinella</taxon>
    </lineage>
</organism>
<comment type="caution">
    <text evidence="2">The sequence shown here is derived from an EMBL/GenBank/DDBJ whole genome shotgun (WGS) entry which is preliminary data.</text>
</comment>
<evidence type="ECO:0000313" key="2">
    <source>
        <dbReference type="EMBL" id="RCR66666.1"/>
    </source>
</evidence>
<keyword evidence="3" id="KW-1185">Reference proteome</keyword>
<name>A0A368JHZ6_9BACT</name>
<protein>
    <recommendedName>
        <fullName evidence="4">Outer membrane protein beta-barrel domain-containing protein</fullName>
    </recommendedName>
</protein>
<feature type="signal peptide" evidence="1">
    <location>
        <begin position="1"/>
        <end position="24"/>
    </location>
</feature>
<accession>A0A368JHZ6</accession>
<gene>
    <name evidence="2" type="ORF">DUE52_25535</name>
</gene>
<dbReference type="SUPFAM" id="SSF56925">
    <property type="entry name" value="OMPA-like"/>
    <property type="match status" value="1"/>
</dbReference>
<dbReference type="Proteomes" id="UP000253383">
    <property type="component" value="Unassembled WGS sequence"/>
</dbReference>
<dbReference type="EMBL" id="QOWE01000025">
    <property type="protein sequence ID" value="RCR66666.1"/>
    <property type="molecule type" value="Genomic_DNA"/>
</dbReference>
<evidence type="ECO:0000256" key="1">
    <source>
        <dbReference type="SAM" id="SignalP"/>
    </source>
</evidence>
<dbReference type="AlphaFoldDB" id="A0A368JHZ6"/>
<evidence type="ECO:0008006" key="4">
    <source>
        <dbReference type="Google" id="ProtNLM"/>
    </source>
</evidence>
<dbReference type="OrthoDB" id="658990at2"/>
<dbReference type="RefSeq" id="WP_114408914.1">
    <property type="nucleotide sequence ID" value="NZ_QOWE01000025.1"/>
</dbReference>
<evidence type="ECO:0000313" key="3">
    <source>
        <dbReference type="Proteomes" id="UP000253383"/>
    </source>
</evidence>